<evidence type="ECO:0000256" key="3">
    <source>
        <dbReference type="ARBA" id="ARBA00023121"/>
    </source>
</evidence>
<keyword evidence="6" id="KW-1185">Reference proteome</keyword>
<dbReference type="Proteomes" id="UP001230908">
    <property type="component" value="Unassembled WGS sequence"/>
</dbReference>
<keyword evidence="2" id="KW-0333">Golgi apparatus</keyword>
<accession>A0ABU0ZS82</accession>
<sequence length="220" mass="24011">MTMLLGPLADDLWRIGHEDTTGNPWIDADSMGLGLAAGLLGELWLGRHVRIGQGRLEVAVEQPSPVDGLGESIVRLLAREASDFTLASWLSFLARDSYEQVTRRLAEAGHVRPQRRGLTGSAWVATDTSRALAPALRLRFRLGKGYPLVSYELALLGLLSACGLEKALLYPANTPGVLRERLAEWLRWPDMPPALADLVKHTRAAAGRAVLTARHPQLSL</sequence>
<keyword evidence="3" id="KW-0446">Lipid-binding</keyword>
<organism evidence="5 6">
    <name type="scientific">Phytohabitans maris</name>
    <dbReference type="NCBI Taxonomy" id="3071409"/>
    <lineage>
        <taxon>Bacteria</taxon>
        <taxon>Bacillati</taxon>
        <taxon>Actinomycetota</taxon>
        <taxon>Actinomycetes</taxon>
        <taxon>Micromonosporales</taxon>
        <taxon>Micromonosporaceae</taxon>
    </lineage>
</organism>
<dbReference type="EMBL" id="JAVHUY010000037">
    <property type="protein sequence ID" value="MDQ7909110.1"/>
    <property type="molecule type" value="Genomic_DNA"/>
</dbReference>
<dbReference type="Pfam" id="PF05719">
    <property type="entry name" value="GPP34"/>
    <property type="match status" value="1"/>
</dbReference>
<evidence type="ECO:0000313" key="6">
    <source>
        <dbReference type="Proteomes" id="UP001230908"/>
    </source>
</evidence>
<comment type="subcellular location">
    <subcellularLocation>
        <location evidence="1">Golgi apparatus membrane</location>
        <topology evidence="1">Peripheral membrane protein</topology>
        <orientation evidence="1">Cytoplasmic side</orientation>
    </subcellularLocation>
</comment>
<dbReference type="RefSeq" id="WP_308716371.1">
    <property type="nucleotide sequence ID" value="NZ_JAVHUY010000037.1"/>
</dbReference>
<name>A0ABU0ZS82_9ACTN</name>
<proteinExistence type="predicted"/>
<gene>
    <name evidence="5" type="ORF">RB614_31765</name>
</gene>
<evidence type="ECO:0000256" key="1">
    <source>
        <dbReference type="ARBA" id="ARBA00004255"/>
    </source>
</evidence>
<keyword evidence="4" id="KW-0472">Membrane</keyword>
<dbReference type="InterPro" id="IPR038261">
    <property type="entry name" value="GPP34-like_sf"/>
</dbReference>
<dbReference type="Gene3D" id="1.10.3630.10">
    <property type="entry name" value="yeast vps74-n-term truncation variant domain like"/>
    <property type="match status" value="1"/>
</dbReference>
<dbReference type="InterPro" id="IPR008628">
    <property type="entry name" value="GPP34-like"/>
</dbReference>
<comment type="caution">
    <text evidence="5">The sequence shown here is derived from an EMBL/GenBank/DDBJ whole genome shotgun (WGS) entry which is preliminary data.</text>
</comment>
<evidence type="ECO:0000256" key="2">
    <source>
        <dbReference type="ARBA" id="ARBA00023034"/>
    </source>
</evidence>
<reference evidence="5 6" key="1">
    <citation type="submission" date="2023-08" db="EMBL/GenBank/DDBJ databases">
        <title>Phytohabitans sansha sp. nov., isolated from marine sediment.</title>
        <authorList>
            <person name="Zhao Y."/>
            <person name="Yi K."/>
        </authorList>
    </citation>
    <scope>NUCLEOTIDE SEQUENCE [LARGE SCALE GENOMIC DNA]</scope>
    <source>
        <strain evidence="5 6">ZYX-F-186</strain>
    </source>
</reference>
<evidence type="ECO:0000313" key="5">
    <source>
        <dbReference type="EMBL" id="MDQ7909110.1"/>
    </source>
</evidence>
<evidence type="ECO:0000256" key="4">
    <source>
        <dbReference type="ARBA" id="ARBA00023136"/>
    </source>
</evidence>
<protein>
    <submittedName>
        <fullName evidence="5">GPP34 family phosphoprotein</fullName>
    </submittedName>
</protein>